<dbReference type="SUPFAM" id="SSF52172">
    <property type="entry name" value="CheY-like"/>
    <property type="match status" value="1"/>
</dbReference>
<evidence type="ECO:0000313" key="2">
    <source>
        <dbReference type="Proteomes" id="UP000054921"/>
    </source>
</evidence>
<dbReference type="Gene3D" id="3.40.50.2300">
    <property type="match status" value="1"/>
</dbReference>
<accession>A0A0W0SHC5</accession>
<gene>
    <name evidence="1" type="ORF">Lche_0065</name>
</gene>
<protein>
    <submittedName>
        <fullName evidence="1">Response regulator receiver</fullName>
    </submittedName>
</protein>
<dbReference type="STRING" id="28084.Lche_0065"/>
<proteinExistence type="predicted"/>
<dbReference type="EMBL" id="LNXW01000006">
    <property type="protein sequence ID" value="KTC82842.1"/>
    <property type="molecule type" value="Genomic_DNA"/>
</dbReference>
<sequence>MNYSFRFLVAEASFPARIIIRNQLMQLGQHVDIVPSIEDTLMQITSKSYDMLLIDSYLYYSQGDYDWTALIKKHHPFTTAPVIALICEHPPIKNEMGSPHLCSFRKPFSEEKAIIIIHYLESTLS</sequence>
<name>A0A0W0SHC5_9GAMM</name>
<dbReference type="RefSeq" id="WP_014845091.1">
    <property type="nucleotide sequence ID" value="NZ_LNXW01000006.1"/>
</dbReference>
<reference evidence="1 2" key="1">
    <citation type="submission" date="2015-11" db="EMBL/GenBank/DDBJ databases">
        <title>Genomic analysis of 38 Legionella species identifies large and diverse effector repertoires.</title>
        <authorList>
            <person name="Burstein D."/>
            <person name="Amaro F."/>
            <person name="Zusman T."/>
            <person name="Lifshitz Z."/>
            <person name="Cohen O."/>
            <person name="Gilbert J.A."/>
            <person name="Pupko T."/>
            <person name="Shuman H.A."/>
            <person name="Segal G."/>
        </authorList>
    </citation>
    <scope>NUCLEOTIDE SEQUENCE [LARGE SCALE GENOMIC DNA]</scope>
    <source>
        <strain evidence="1 2">ORW</strain>
    </source>
</reference>
<dbReference type="GeneID" id="93294286"/>
<dbReference type="PATRIC" id="fig|28084.5.peg.71"/>
<dbReference type="InterPro" id="IPR011006">
    <property type="entry name" value="CheY-like_superfamily"/>
</dbReference>
<dbReference type="Proteomes" id="UP000054921">
    <property type="component" value="Unassembled WGS sequence"/>
</dbReference>
<dbReference type="OrthoDB" id="5639780at2"/>
<comment type="caution">
    <text evidence="1">The sequence shown here is derived from an EMBL/GenBank/DDBJ whole genome shotgun (WGS) entry which is preliminary data.</text>
</comment>
<dbReference type="AlphaFoldDB" id="A0A0W0SHC5"/>
<evidence type="ECO:0000313" key="1">
    <source>
        <dbReference type="EMBL" id="KTC82842.1"/>
    </source>
</evidence>
<organism evidence="1 2">
    <name type="scientific">Legionella cherrii</name>
    <dbReference type="NCBI Taxonomy" id="28084"/>
    <lineage>
        <taxon>Bacteria</taxon>
        <taxon>Pseudomonadati</taxon>
        <taxon>Pseudomonadota</taxon>
        <taxon>Gammaproteobacteria</taxon>
        <taxon>Legionellales</taxon>
        <taxon>Legionellaceae</taxon>
        <taxon>Legionella</taxon>
    </lineage>
</organism>